<evidence type="ECO:0000313" key="1">
    <source>
        <dbReference type="EMBL" id="JAD19182.1"/>
    </source>
</evidence>
<accession>A0A0A8Y5F5</accession>
<organism evidence="1">
    <name type="scientific">Arundo donax</name>
    <name type="common">Giant reed</name>
    <name type="synonym">Donax arundinaceus</name>
    <dbReference type="NCBI Taxonomy" id="35708"/>
    <lineage>
        <taxon>Eukaryota</taxon>
        <taxon>Viridiplantae</taxon>
        <taxon>Streptophyta</taxon>
        <taxon>Embryophyta</taxon>
        <taxon>Tracheophyta</taxon>
        <taxon>Spermatophyta</taxon>
        <taxon>Magnoliopsida</taxon>
        <taxon>Liliopsida</taxon>
        <taxon>Poales</taxon>
        <taxon>Poaceae</taxon>
        <taxon>PACMAD clade</taxon>
        <taxon>Arundinoideae</taxon>
        <taxon>Arundineae</taxon>
        <taxon>Arundo</taxon>
    </lineage>
</organism>
<reference evidence="1" key="1">
    <citation type="submission" date="2014-09" db="EMBL/GenBank/DDBJ databases">
        <authorList>
            <person name="Magalhaes I.L.F."/>
            <person name="Oliveira U."/>
            <person name="Santos F.R."/>
            <person name="Vidigal T.H.D.A."/>
            <person name="Brescovit A.D."/>
            <person name="Santos A.J."/>
        </authorList>
    </citation>
    <scope>NUCLEOTIDE SEQUENCE</scope>
    <source>
        <tissue evidence="1">Shoot tissue taken approximately 20 cm above the soil surface</tissue>
    </source>
</reference>
<sequence>MMSMQSLELCIWQALNNVLQTTGSALIGMSMTKSYASCSRPLRPRTSTMAL</sequence>
<protein>
    <submittedName>
        <fullName evidence="1">Uncharacterized protein</fullName>
    </submittedName>
</protein>
<reference evidence="1" key="2">
    <citation type="journal article" date="2015" name="Data Brief">
        <title>Shoot transcriptome of the giant reed, Arundo donax.</title>
        <authorList>
            <person name="Barrero R.A."/>
            <person name="Guerrero F.D."/>
            <person name="Moolhuijzen P."/>
            <person name="Goolsby J.A."/>
            <person name="Tidwell J."/>
            <person name="Bellgard S.E."/>
            <person name="Bellgard M.I."/>
        </authorList>
    </citation>
    <scope>NUCLEOTIDE SEQUENCE</scope>
    <source>
        <tissue evidence="1">Shoot tissue taken approximately 20 cm above the soil surface</tissue>
    </source>
</reference>
<dbReference type="AlphaFoldDB" id="A0A0A8Y5F5"/>
<dbReference type="EMBL" id="GBRH01278713">
    <property type="protein sequence ID" value="JAD19182.1"/>
    <property type="molecule type" value="Transcribed_RNA"/>
</dbReference>
<proteinExistence type="predicted"/>
<name>A0A0A8Y5F5_ARUDO</name>